<comment type="caution">
    <text evidence="2">The sequence shown here is derived from an EMBL/GenBank/DDBJ whole genome shotgun (WGS) entry which is preliminary data.</text>
</comment>
<proteinExistence type="predicted"/>
<accession>A0ABP9WJ57</accession>
<gene>
    <name evidence="2" type="ORF">Lsed01_02080</name>
</gene>
<sequence length="61" mass="6650">MANSYKTPFPSPRAAMRPGADLLAKCTARGSPKPPHAVHPCRQRDACHVTSQPTKSEELNH</sequence>
<protein>
    <submittedName>
        <fullName evidence="2">Uncharacterized protein</fullName>
    </submittedName>
</protein>
<name>A0ABP9WJ57_9MICO</name>
<reference evidence="2 3" key="1">
    <citation type="submission" date="2024-02" db="EMBL/GenBank/DDBJ databases">
        <title>Lysinimicrobium sediminis NBRC 112286.</title>
        <authorList>
            <person name="Ichikawa N."/>
            <person name="Katano-Makiyama Y."/>
            <person name="Hidaka K."/>
        </authorList>
    </citation>
    <scope>NUCLEOTIDE SEQUENCE [LARGE SCALE GENOMIC DNA]</scope>
    <source>
        <strain evidence="2 3">NBRC 112286</strain>
    </source>
</reference>
<organism evidence="2 3">
    <name type="scientific">Demequina sediminis</name>
    <dbReference type="NCBI Taxonomy" id="1930058"/>
    <lineage>
        <taxon>Bacteria</taxon>
        <taxon>Bacillati</taxon>
        <taxon>Actinomycetota</taxon>
        <taxon>Actinomycetes</taxon>
        <taxon>Micrococcales</taxon>
        <taxon>Demequinaceae</taxon>
        <taxon>Demequina</taxon>
    </lineage>
</organism>
<dbReference type="RefSeq" id="WP_286216534.1">
    <property type="nucleotide sequence ID" value="NZ_AP027736.1"/>
</dbReference>
<evidence type="ECO:0000313" key="3">
    <source>
        <dbReference type="Proteomes" id="UP001426770"/>
    </source>
</evidence>
<keyword evidence="3" id="KW-1185">Reference proteome</keyword>
<evidence type="ECO:0000256" key="1">
    <source>
        <dbReference type="SAM" id="MobiDB-lite"/>
    </source>
</evidence>
<evidence type="ECO:0000313" key="2">
    <source>
        <dbReference type="EMBL" id="GAA5519629.1"/>
    </source>
</evidence>
<dbReference type="Proteomes" id="UP001426770">
    <property type="component" value="Unassembled WGS sequence"/>
</dbReference>
<dbReference type="EMBL" id="BAABRR010000011">
    <property type="protein sequence ID" value="GAA5519629.1"/>
    <property type="molecule type" value="Genomic_DNA"/>
</dbReference>
<feature type="region of interest" description="Disordered" evidence="1">
    <location>
        <begin position="26"/>
        <end position="61"/>
    </location>
</feature>